<reference evidence="2" key="1">
    <citation type="submission" date="2022-11" db="UniProtKB">
        <authorList>
            <consortium name="EnsemblMetazoa"/>
        </authorList>
    </citation>
    <scope>IDENTIFICATION</scope>
</reference>
<dbReference type="RefSeq" id="XP_020897740.1">
    <property type="nucleotide sequence ID" value="XM_021042081.1"/>
</dbReference>
<proteinExistence type="predicted"/>
<organism evidence="2 3">
    <name type="scientific">Exaiptasia diaphana</name>
    <name type="common">Tropical sea anemone</name>
    <name type="synonym">Aiptasia pulchella</name>
    <dbReference type="NCBI Taxonomy" id="2652724"/>
    <lineage>
        <taxon>Eukaryota</taxon>
        <taxon>Metazoa</taxon>
        <taxon>Cnidaria</taxon>
        <taxon>Anthozoa</taxon>
        <taxon>Hexacorallia</taxon>
        <taxon>Actiniaria</taxon>
        <taxon>Aiptasiidae</taxon>
        <taxon>Exaiptasia</taxon>
    </lineage>
</organism>
<sequence length="212" mass="22993">MDLMKPWTLQLDLVFKKGVARETTTFCAKNNICLLPKGRKRRSNSFITFTSNDVNLVGFPIQLANAPSGSMDALVAFYVKFPPGVSSNLSDSIDGAILVDIINGSLGNIGKDIGKTLLSVSRYQIQTSVTTESPVTTSAGFFPEDNSSLVYIIGGLVGGTIVLILLLGLIIRCCRKPPAKRSYTVQEGTNVEMSEYQQDGTFFQNPNAESKQ</sequence>
<evidence type="ECO:0000313" key="2">
    <source>
        <dbReference type="EnsemblMetazoa" id="XP_020897740.1"/>
    </source>
</evidence>
<dbReference type="OrthoDB" id="10488013at2759"/>
<keyword evidence="3" id="KW-1185">Reference proteome</keyword>
<protein>
    <submittedName>
        <fullName evidence="2">Uncharacterized protein</fullName>
    </submittedName>
</protein>
<dbReference type="Proteomes" id="UP000887567">
    <property type="component" value="Unplaced"/>
</dbReference>
<keyword evidence="1" id="KW-1133">Transmembrane helix</keyword>
<dbReference type="EnsemblMetazoa" id="XM_021042081.1">
    <property type="protein sequence ID" value="XP_020897740.1"/>
    <property type="gene ID" value="LOC110236540"/>
</dbReference>
<evidence type="ECO:0000256" key="1">
    <source>
        <dbReference type="SAM" id="Phobius"/>
    </source>
</evidence>
<dbReference type="AlphaFoldDB" id="A0A913X271"/>
<name>A0A913X271_EXADI</name>
<accession>A0A913X271</accession>
<keyword evidence="1" id="KW-0472">Membrane</keyword>
<feature type="transmembrane region" description="Helical" evidence="1">
    <location>
        <begin position="149"/>
        <end position="171"/>
    </location>
</feature>
<keyword evidence="1" id="KW-0812">Transmembrane</keyword>
<dbReference type="KEGG" id="epa:110236540"/>
<dbReference type="GeneID" id="110236540"/>
<evidence type="ECO:0000313" key="3">
    <source>
        <dbReference type="Proteomes" id="UP000887567"/>
    </source>
</evidence>